<organism evidence="2 3">
    <name type="scientific">Cucumis melo var. makuwa</name>
    <name type="common">Oriental melon</name>
    <dbReference type="NCBI Taxonomy" id="1194695"/>
    <lineage>
        <taxon>Eukaryota</taxon>
        <taxon>Viridiplantae</taxon>
        <taxon>Streptophyta</taxon>
        <taxon>Embryophyta</taxon>
        <taxon>Tracheophyta</taxon>
        <taxon>Spermatophyta</taxon>
        <taxon>Magnoliopsida</taxon>
        <taxon>eudicotyledons</taxon>
        <taxon>Gunneridae</taxon>
        <taxon>Pentapetalae</taxon>
        <taxon>rosids</taxon>
        <taxon>fabids</taxon>
        <taxon>Cucurbitales</taxon>
        <taxon>Cucurbitaceae</taxon>
        <taxon>Benincaseae</taxon>
        <taxon>Cucumis</taxon>
    </lineage>
</organism>
<gene>
    <name evidence="2" type="ORF">E5676_scaffold596G00530</name>
</gene>
<proteinExistence type="predicted"/>
<dbReference type="AlphaFoldDB" id="A0A5D3BLV4"/>
<evidence type="ECO:0000313" key="3">
    <source>
        <dbReference type="Proteomes" id="UP000321947"/>
    </source>
</evidence>
<sequence>MDSLQKVFKGQIEGEASVAHSKRFQKGSSSETKSAPSFSGFKKIYKKKGAKGKRLAAAVKGKEKEAKVVDKGKSFLCNVNGHCKRNCLNILMRRRMKKKMMVLRIHCPMTMNNVDKDQWVEVMDLEMESIYFNSMWELVVLPEGVKPIWYKWIYKRKRDSAGKVQTFKTRLVAKRYEVHLSKEQYPKTPQEVKDMRRIPYASVVGIEVASTPHGLFQCQSKYAKEILIKGHMLNASKFNTPMAVTNSDHLLNNDPTDA</sequence>
<protein>
    <submittedName>
        <fullName evidence="2">Gag/pol protein</fullName>
    </submittedName>
</protein>
<name>A0A5D3BLV4_CUCMM</name>
<dbReference type="EMBL" id="SSTD01017244">
    <property type="protein sequence ID" value="TYK00098.1"/>
    <property type="molecule type" value="Genomic_DNA"/>
</dbReference>
<comment type="caution">
    <text evidence="2">The sequence shown here is derived from an EMBL/GenBank/DDBJ whole genome shotgun (WGS) entry which is preliminary data.</text>
</comment>
<evidence type="ECO:0000313" key="2">
    <source>
        <dbReference type="EMBL" id="TYK00098.1"/>
    </source>
</evidence>
<evidence type="ECO:0000259" key="1">
    <source>
        <dbReference type="Pfam" id="PF07727"/>
    </source>
</evidence>
<dbReference type="Proteomes" id="UP000321947">
    <property type="component" value="Unassembled WGS sequence"/>
</dbReference>
<feature type="domain" description="Reverse transcriptase Ty1/copia-type" evidence="1">
    <location>
        <begin position="133"/>
        <end position="190"/>
    </location>
</feature>
<accession>A0A5D3BLV4</accession>
<dbReference type="InterPro" id="IPR013103">
    <property type="entry name" value="RVT_2"/>
</dbReference>
<dbReference type="Pfam" id="PF07727">
    <property type="entry name" value="RVT_2"/>
    <property type="match status" value="1"/>
</dbReference>
<reference evidence="2 3" key="1">
    <citation type="submission" date="2019-08" db="EMBL/GenBank/DDBJ databases">
        <title>Draft genome sequences of two oriental melons (Cucumis melo L. var makuwa).</title>
        <authorList>
            <person name="Kwon S.-Y."/>
        </authorList>
    </citation>
    <scope>NUCLEOTIDE SEQUENCE [LARGE SCALE GENOMIC DNA]</scope>
    <source>
        <strain evidence="3">cv. Chang Bougi</strain>
        <tissue evidence="2">Leaf</tissue>
    </source>
</reference>